<dbReference type="AlphaFoldDB" id="A0A0F9KRY4"/>
<dbReference type="InterPro" id="IPR002104">
    <property type="entry name" value="Integrase_catalytic"/>
</dbReference>
<dbReference type="GO" id="GO:0006310">
    <property type="term" value="P:DNA recombination"/>
    <property type="evidence" value="ECO:0007669"/>
    <property type="project" value="UniProtKB-KW"/>
</dbReference>
<dbReference type="EMBL" id="LAZR01007554">
    <property type="protein sequence ID" value="KKM84518.1"/>
    <property type="molecule type" value="Genomic_DNA"/>
</dbReference>
<reference evidence="3" key="1">
    <citation type="journal article" date="2015" name="Nature">
        <title>Complex archaea that bridge the gap between prokaryotes and eukaryotes.</title>
        <authorList>
            <person name="Spang A."/>
            <person name="Saw J.H."/>
            <person name="Jorgensen S.L."/>
            <person name="Zaremba-Niedzwiedzka K."/>
            <person name="Martijn J."/>
            <person name="Lind A.E."/>
            <person name="van Eijk R."/>
            <person name="Schleper C."/>
            <person name="Guy L."/>
            <person name="Ettema T.J."/>
        </authorList>
    </citation>
    <scope>NUCLEOTIDE SEQUENCE</scope>
</reference>
<dbReference type="Pfam" id="PF00589">
    <property type="entry name" value="Phage_integrase"/>
    <property type="match status" value="1"/>
</dbReference>
<organism evidence="3">
    <name type="scientific">marine sediment metagenome</name>
    <dbReference type="NCBI Taxonomy" id="412755"/>
    <lineage>
        <taxon>unclassified sequences</taxon>
        <taxon>metagenomes</taxon>
        <taxon>ecological metagenomes</taxon>
    </lineage>
</organism>
<dbReference type="GO" id="GO:0015074">
    <property type="term" value="P:DNA integration"/>
    <property type="evidence" value="ECO:0007669"/>
    <property type="project" value="InterPro"/>
</dbReference>
<proteinExistence type="predicted"/>
<keyword evidence="1" id="KW-0233">DNA recombination</keyword>
<dbReference type="InterPro" id="IPR011010">
    <property type="entry name" value="DNA_brk_join_enz"/>
</dbReference>
<evidence type="ECO:0000313" key="3">
    <source>
        <dbReference type="EMBL" id="KKM84518.1"/>
    </source>
</evidence>
<protein>
    <recommendedName>
        <fullName evidence="2">Tyr recombinase domain-containing protein</fullName>
    </recommendedName>
</protein>
<feature type="domain" description="Tyr recombinase" evidence="2">
    <location>
        <begin position="204"/>
        <end position="370"/>
    </location>
</feature>
<name>A0A0F9KRY4_9ZZZZ</name>
<gene>
    <name evidence="3" type="ORF">LCGC14_1298320</name>
</gene>
<dbReference type="SUPFAM" id="SSF56349">
    <property type="entry name" value="DNA breaking-rejoining enzymes"/>
    <property type="match status" value="1"/>
</dbReference>
<sequence>MKKSKNDLPSKPYKDFPLTPHASGMWQKKIRGKVHYFGRWGRRLQGKLTRLPDPEYWQPALTIYQSQANDLHAGRTPRVTGDALRLKDLYNRFLTAKKRKLEAGEITARTFGEYKATTDLLIVQFGRERFVDDLASDDFEALRSTMADRWGPVRLGNAVQRVKTVYKWGYEAGLYDRPIRYGPDFTKPSASVLRRHKAKNGERYLEADQLRRLLAAADVQLQAMILLGVNCGYGNHDVATLPLSALDLEKGMANFPRPKTGIARRCPLWPETVQALKAAIAERPEPGTEAAEGLMFITGRGGPWITGGIAQPVVIAMRNLMQSVGVYRKGIGFYMLRHVHRTVSDGARDPVASNLIMGHADASMGATYTERIDDDRLVAVTDHVRKWLFPAESPVEKGGEA</sequence>
<comment type="caution">
    <text evidence="3">The sequence shown here is derived from an EMBL/GenBank/DDBJ whole genome shotgun (WGS) entry which is preliminary data.</text>
</comment>
<evidence type="ECO:0000256" key="1">
    <source>
        <dbReference type="ARBA" id="ARBA00023172"/>
    </source>
</evidence>
<dbReference type="Gene3D" id="1.10.443.10">
    <property type="entry name" value="Intergrase catalytic core"/>
    <property type="match status" value="1"/>
</dbReference>
<evidence type="ECO:0000259" key="2">
    <source>
        <dbReference type="Pfam" id="PF00589"/>
    </source>
</evidence>
<accession>A0A0F9KRY4</accession>
<dbReference type="GO" id="GO:0003677">
    <property type="term" value="F:DNA binding"/>
    <property type="evidence" value="ECO:0007669"/>
    <property type="project" value="InterPro"/>
</dbReference>
<dbReference type="InterPro" id="IPR013762">
    <property type="entry name" value="Integrase-like_cat_sf"/>
</dbReference>